<dbReference type="EMBL" id="JAGFNK010000007">
    <property type="protein sequence ID" value="KAI9512632.1"/>
    <property type="molecule type" value="Genomic_DNA"/>
</dbReference>
<evidence type="ECO:0000313" key="1">
    <source>
        <dbReference type="EMBL" id="KAI9512632.1"/>
    </source>
</evidence>
<keyword evidence="2" id="KW-1185">Reference proteome</keyword>
<dbReference type="Proteomes" id="UP001207468">
    <property type="component" value="Unassembled WGS sequence"/>
</dbReference>
<reference evidence="1" key="1">
    <citation type="submission" date="2021-03" db="EMBL/GenBank/DDBJ databases">
        <title>Evolutionary priming and transition to the ectomycorrhizal habit in an iconic lineage of mushroom-forming fungi: is preadaptation a requirement?</title>
        <authorList>
            <consortium name="DOE Joint Genome Institute"/>
            <person name="Looney B.P."/>
            <person name="Miyauchi S."/>
            <person name="Morin E."/>
            <person name="Drula E."/>
            <person name="Courty P.E."/>
            <person name="Chicoki N."/>
            <person name="Fauchery L."/>
            <person name="Kohler A."/>
            <person name="Kuo A."/>
            <person name="LaButti K."/>
            <person name="Pangilinan J."/>
            <person name="Lipzen A."/>
            <person name="Riley R."/>
            <person name="Andreopoulos W."/>
            <person name="He G."/>
            <person name="Johnson J."/>
            <person name="Barry K.W."/>
            <person name="Grigoriev I.V."/>
            <person name="Nagy L."/>
            <person name="Hibbett D."/>
            <person name="Henrissat B."/>
            <person name="Matheny P.B."/>
            <person name="Labbe J."/>
            <person name="Martin A.F."/>
        </authorList>
    </citation>
    <scope>NUCLEOTIDE SEQUENCE</scope>
    <source>
        <strain evidence="1">BPL698</strain>
    </source>
</reference>
<gene>
    <name evidence="1" type="ORF">F5148DRAFT_792280</name>
</gene>
<accession>A0ACC0UM92</accession>
<protein>
    <submittedName>
        <fullName evidence="1">Uncharacterized protein</fullName>
    </submittedName>
</protein>
<name>A0ACC0UM92_9AGAM</name>
<organism evidence="1 2">
    <name type="scientific">Russula earlei</name>
    <dbReference type="NCBI Taxonomy" id="71964"/>
    <lineage>
        <taxon>Eukaryota</taxon>
        <taxon>Fungi</taxon>
        <taxon>Dikarya</taxon>
        <taxon>Basidiomycota</taxon>
        <taxon>Agaricomycotina</taxon>
        <taxon>Agaricomycetes</taxon>
        <taxon>Russulales</taxon>
        <taxon>Russulaceae</taxon>
        <taxon>Russula</taxon>
    </lineage>
</organism>
<evidence type="ECO:0000313" key="2">
    <source>
        <dbReference type="Proteomes" id="UP001207468"/>
    </source>
</evidence>
<sequence>MPVGDTPASDTVRHSLPLFPRDATSHGHTTIIIAVSASVGALLVTFLFFRILSRLLGRSRSVPLPPRQALVHQRELQLAAFDEHKNANVPDHQLSMPMYHGSTTSLVQHINGSSTNVSNSCLTDEGPEAGPPSYRVHRHRPKPPFAAPGIASNASPPSRPLPSPPLSEAATPTTISSSRPIKRLEPSPSSTVPTQSSTMTTRSRLGVRGVPHATHSNVQIVLPAPLAPNLYERSAWEGPQNPRPFLGDGTHVEPWTGSLVDTWVMIGQKGAPKPQHMEPRSSHDSLEGRSRARQRDPSPGALKPRSKSNPPPPSRLRLSSRPSLNDTRQEDHHPVPRVPSQHWAAPSGQHARRRSLNPPSAFTGP</sequence>
<proteinExistence type="predicted"/>
<comment type="caution">
    <text evidence="1">The sequence shown here is derived from an EMBL/GenBank/DDBJ whole genome shotgun (WGS) entry which is preliminary data.</text>
</comment>